<feature type="compositionally biased region" description="Basic residues" evidence="5">
    <location>
        <begin position="1"/>
        <end position="15"/>
    </location>
</feature>
<evidence type="ECO:0008006" key="10">
    <source>
        <dbReference type="Google" id="ProtNLM"/>
    </source>
</evidence>
<evidence type="ECO:0000256" key="2">
    <source>
        <dbReference type="ARBA" id="ARBA00022505"/>
    </source>
</evidence>
<gene>
    <name evidence="8" type="ORF">SCMU_06620</name>
</gene>
<dbReference type="Gene3D" id="3.90.420.10">
    <property type="entry name" value="Oxidoreductase, molybdopterin-binding domain"/>
    <property type="match status" value="1"/>
</dbReference>
<feature type="region of interest" description="Disordered" evidence="5">
    <location>
        <begin position="1"/>
        <end position="43"/>
    </location>
</feature>
<evidence type="ECO:0000256" key="1">
    <source>
        <dbReference type="ARBA" id="ARBA00001924"/>
    </source>
</evidence>
<name>A0ABN6FCZ6_SINCY</name>
<dbReference type="SUPFAM" id="SSF81296">
    <property type="entry name" value="E set domains"/>
    <property type="match status" value="1"/>
</dbReference>
<accession>A0ABN6FCZ6</accession>
<keyword evidence="9" id="KW-1185">Reference proteome</keyword>
<dbReference type="InterPro" id="IPR005066">
    <property type="entry name" value="MoCF_OxRdtse_dimer"/>
</dbReference>
<evidence type="ECO:0000313" key="9">
    <source>
        <dbReference type="Proteomes" id="UP001319861"/>
    </source>
</evidence>
<dbReference type="InterPro" id="IPR014756">
    <property type="entry name" value="Ig_E-set"/>
</dbReference>
<evidence type="ECO:0000259" key="7">
    <source>
        <dbReference type="Pfam" id="PF03404"/>
    </source>
</evidence>
<dbReference type="InterPro" id="IPR008335">
    <property type="entry name" value="Mopterin_OxRdtase_euk"/>
</dbReference>
<keyword evidence="4" id="KW-0560">Oxidoreductase</keyword>
<dbReference type="SUPFAM" id="SSF56524">
    <property type="entry name" value="Oxidoreductase molybdopterin-binding domain"/>
    <property type="match status" value="1"/>
</dbReference>
<dbReference type="PRINTS" id="PR00407">
    <property type="entry name" value="EUMOPTERIN"/>
</dbReference>
<organism evidence="8 9">
    <name type="scientific">Sinomonas cyclohexanicum</name>
    <name type="common">Corynebacterium cyclohexanicum</name>
    <dbReference type="NCBI Taxonomy" id="322009"/>
    <lineage>
        <taxon>Bacteria</taxon>
        <taxon>Bacillati</taxon>
        <taxon>Actinomycetota</taxon>
        <taxon>Actinomycetes</taxon>
        <taxon>Micrococcales</taxon>
        <taxon>Micrococcaceae</taxon>
        <taxon>Sinomonas</taxon>
    </lineage>
</organism>
<protein>
    <recommendedName>
        <fullName evidence="10">Sulfite oxidase</fullName>
    </recommendedName>
</protein>
<keyword evidence="3" id="KW-0479">Metal-binding</keyword>
<feature type="domain" description="Oxidoreductase molybdopterin-binding" evidence="6">
    <location>
        <begin position="76"/>
        <end position="244"/>
    </location>
</feature>
<sequence>MRAKISTPHRPHRHEPLRPGPEQAAPPAPEQYPPRAPTTGPVTDEELELGRRNHSAPLEALQWPLTPPGLHYTVVHFDIPDVQPETWRLRVHGAVEHPLELTLSDLQRRPRRTATVTLECAGNGRGRLDPRPQSVPWDTGAFGTAEWTGTPLAPILEEAGLAPEAVELVFTGADRGVQGGLEQDYARSLPVAVALEGDLILAYEMAGAPLPPQHGYPLRLLVPGWYGMASVKWLTAIDAVTEPAHLFQNEGTYRYSQSAEDPGEPVTRQRVRSLLIPPGIPDFFTRRRTVDAGPTMLRGRAWSGTGPVRRVEVGIDGHWMEAHVEPPPGPHAWQEFSAAWVADPGPHTLACRATDSAGNIQPLAQDWTYQGMGNNAVQEVAVEVRRSP</sequence>
<evidence type="ECO:0000313" key="8">
    <source>
        <dbReference type="EMBL" id="BCT74820.1"/>
    </source>
</evidence>
<dbReference type="InterPro" id="IPR000572">
    <property type="entry name" value="OxRdtase_Mopterin-bd_dom"/>
</dbReference>
<dbReference type="InterPro" id="IPR036374">
    <property type="entry name" value="OxRdtase_Mopterin-bd_sf"/>
</dbReference>
<dbReference type="PANTHER" id="PTHR19372">
    <property type="entry name" value="SULFITE REDUCTASE"/>
    <property type="match status" value="1"/>
</dbReference>
<evidence type="ECO:0000256" key="4">
    <source>
        <dbReference type="ARBA" id="ARBA00023002"/>
    </source>
</evidence>
<feature type="domain" description="Moybdenum cofactor oxidoreductase dimerisation" evidence="7">
    <location>
        <begin position="292"/>
        <end position="383"/>
    </location>
</feature>
<dbReference type="Gene3D" id="2.60.40.650">
    <property type="match status" value="1"/>
</dbReference>
<dbReference type="Pfam" id="PF03404">
    <property type="entry name" value="Mo-co_dimer"/>
    <property type="match status" value="1"/>
</dbReference>
<dbReference type="Pfam" id="PF00174">
    <property type="entry name" value="Oxidored_molyb"/>
    <property type="match status" value="1"/>
</dbReference>
<dbReference type="Proteomes" id="UP001319861">
    <property type="component" value="Chromosome"/>
</dbReference>
<comment type="cofactor">
    <cofactor evidence="1">
        <name>Mo-molybdopterin</name>
        <dbReference type="ChEBI" id="CHEBI:71302"/>
    </cofactor>
</comment>
<proteinExistence type="predicted"/>
<evidence type="ECO:0000256" key="3">
    <source>
        <dbReference type="ARBA" id="ARBA00022723"/>
    </source>
</evidence>
<feature type="compositionally biased region" description="Pro residues" evidence="5">
    <location>
        <begin position="24"/>
        <end position="36"/>
    </location>
</feature>
<dbReference type="EMBL" id="AP024525">
    <property type="protein sequence ID" value="BCT74820.1"/>
    <property type="molecule type" value="Genomic_DNA"/>
</dbReference>
<dbReference type="CDD" id="cd02110">
    <property type="entry name" value="SO_family_Moco_dimer"/>
    <property type="match status" value="1"/>
</dbReference>
<evidence type="ECO:0000259" key="6">
    <source>
        <dbReference type="Pfam" id="PF00174"/>
    </source>
</evidence>
<dbReference type="PANTHER" id="PTHR19372:SF7">
    <property type="entry name" value="SULFITE OXIDASE, MITOCHONDRIAL"/>
    <property type="match status" value="1"/>
</dbReference>
<evidence type="ECO:0000256" key="5">
    <source>
        <dbReference type="SAM" id="MobiDB-lite"/>
    </source>
</evidence>
<dbReference type="RefSeq" id="WP_229231579.1">
    <property type="nucleotide sequence ID" value="NZ_AP024525.1"/>
</dbReference>
<reference evidence="8 9" key="1">
    <citation type="journal article" date="2021" name="J. Biosci. Bioeng.">
        <title>Identification and characterization of a chc gene cluster responsible for the aromatization pathway of cyclohexanecarboxylate degradation in Sinomonas cyclohexanicum ATCC 51369.</title>
        <authorList>
            <person name="Yamamoto T."/>
            <person name="Hasegawa Y."/>
            <person name="Lau P.C.K."/>
            <person name="Iwaki H."/>
        </authorList>
    </citation>
    <scope>NUCLEOTIDE SEQUENCE [LARGE SCALE GENOMIC DNA]</scope>
    <source>
        <strain evidence="8 9">ATCC 51369</strain>
    </source>
</reference>
<keyword evidence="2" id="KW-0500">Molybdenum</keyword>